<reference evidence="10" key="1">
    <citation type="submission" date="2025-08" db="UniProtKB">
        <authorList>
            <consortium name="RefSeq"/>
        </authorList>
    </citation>
    <scope>IDENTIFICATION</scope>
    <source>
        <tissue evidence="10">Whole blood</tissue>
    </source>
</reference>
<evidence type="ECO:0000256" key="1">
    <source>
        <dbReference type="ARBA" id="ARBA00004123"/>
    </source>
</evidence>
<comment type="subcellular location">
    <subcellularLocation>
        <location evidence="1">Nucleus</location>
    </subcellularLocation>
</comment>
<comment type="function">
    <text evidence="6">Binds to nucleosomes, regulating chromatin structure and consequently, chromatin-dependent processes such as transcription, DNA replication and DNA repair. Affects both insulin and glucagon levels and modulates the expression of pancreatic genes involved in insulin secretion. Regulates the expression of the glucose transporter SLC2A2 by binding specifically to its promoter region and recruiting PDX1 and additional transcription factors. Regulates the expression of SLC6A9, a glycine transporter which regulates the glycine concentration in synaptic junctions in the central nervous system, by binding to its transcription start site. May play a role in ocular development and astrocyte function.</text>
</comment>
<comment type="similarity">
    <text evidence="2">Belongs to the HMGN family.</text>
</comment>
<protein>
    <recommendedName>
        <fullName evidence="3">High mobility group nucleosome-binding domain-containing protein 3</fullName>
    </recommendedName>
</protein>
<evidence type="ECO:0000256" key="2">
    <source>
        <dbReference type="ARBA" id="ARBA00007696"/>
    </source>
</evidence>
<keyword evidence="9" id="KW-1185">Reference proteome</keyword>
<evidence type="ECO:0000256" key="5">
    <source>
        <dbReference type="ARBA" id="ARBA00023242"/>
    </source>
</evidence>
<dbReference type="GO" id="GO:0006325">
    <property type="term" value="P:chromatin organization"/>
    <property type="evidence" value="ECO:0007669"/>
    <property type="project" value="TreeGrafter"/>
</dbReference>
<proteinExistence type="inferred from homology"/>
<dbReference type="PANTHER" id="PTHR23087:SF2">
    <property type="entry name" value="HIGH MOBILITY GROUP NUCLEOSOME-BINDING DOMAIN-CONTAINING PROTEIN 3"/>
    <property type="match status" value="1"/>
</dbReference>
<feature type="region of interest" description="Disordered" evidence="8">
    <location>
        <begin position="1"/>
        <end position="26"/>
    </location>
</feature>
<feature type="compositionally biased region" description="Basic and acidic residues" evidence="8">
    <location>
        <begin position="81"/>
        <end position="101"/>
    </location>
</feature>
<dbReference type="RefSeq" id="XP_008683069.1">
    <property type="nucleotide sequence ID" value="XM_008684847.2"/>
</dbReference>
<evidence type="ECO:0000256" key="8">
    <source>
        <dbReference type="SAM" id="MobiDB-lite"/>
    </source>
</evidence>
<dbReference type="InterPro" id="IPR000079">
    <property type="entry name" value="HMGN_fam"/>
</dbReference>
<dbReference type="SMART" id="SM00527">
    <property type="entry name" value="HMG17"/>
    <property type="match status" value="1"/>
</dbReference>
<dbReference type="GO" id="GO:0031492">
    <property type="term" value="F:nucleosomal DNA binding"/>
    <property type="evidence" value="ECO:0007669"/>
    <property type="project" value="InterPro"/>
</dbReference>
<dbReference type="OrthoDB" id="8956258at2759"/>
<keyword evidence="5" id="KW-0539">Nucleus</keyword>
<dbReference type="GeneID" id="103657416"/>
<evidence type="ECO:0000256" key="7">
    <source>
        <dbReference type="ARBA" id="ARBA00046456"/>
    </source>
</evidence>
<feature type="compositionally biased region" description="Low complexity" evidence="8">
    <location>
        <begin position="1"/>
        <end position="15"/>
    </location>
</feature>
<dbReference type="GO" id="GO:0005634">
    <property type="term" value="C:nucleus"/>
    <property type="evidence" value="ECO:0007669"/>
    <property type="project" value="UniProtKB-SubCell"/>
</dbReference>
<dbReference type="PRINTS" id="PR00925">
    <property type="entry name" value="NONHISHMG17"/>
</dbReference>
<name>A0A384BLA9_URSMA</name>
<evidence type="ECO:0000313" key="10">
    <source>
        <dbReference type="RefSeq" id="XP_008683069.1"/>
    </source>
</evidence>
<feature type="region of interest" description="Disordered" evidence="8">
    <location>
        <begin position="79"/>
        <end position="165"/>
    </location>
</feature>
<dbReference type="PANTHER" id="PTHR23087">
    <property type="entry name" value="NONHISTONE CHROMOSOMAL PROTEIN HMG"/>
    <property type="match status" value="1"/>
</dbReference>
<dbReference type="Proteomes" id="UP000261680">
    <property type="component" value="Unplaced"/>
</dbReference>
<evidence type="ECO:0000256" key="4">
    <source>
        <dbReference type="ARBA" id="ARBA00023125"/>
    </source>
</evidence>
<evidence type="ECO:0000313" key="9">
    <source>
        <dbReference type="Proteomes" id="UP000261680"/>
    </source>
</evidence>
<accession>A0A384BLA9</accession>
<organism evidence="9 10">
    <name type="scientific">Ursus maritimus</name>
    <name type="common">Polar bear</name>
    <name type="synonym">Thalarctos maritimus</name>
    <dbReference type="NCBI Taxonomy" id="29073"/>
    <lineage>
        <taxon>Eukaryota</taxon>
        <taxon>Metazoa</taxon>
        <taxon>Chordata</taxon>
        <taxon>Craniata</taxon>
        <taxon>Vertebrata</taxon>
        <taxon>Euteleostomi</taxon>
        <taxon>Mammalia</taxon>
        <taxon>Eutheria</taxon>
        <taxon>Laurasiatheria</taxon>
        <taxon>Carnivora</taxon>
        <taxon>Caniformia</taxon>
        <taxon>Ursidae</taxon>
        <taxon>Ursus</taxon>
    </lineage>
</organism>
<sequence length="206" mass="21764">MLPQPMGPRGRLPGLLIGGAGRRASRGPLEGAAEVQVGEAGLRRALRVSSCSGGIQRRRLQFQPVALLFSCTNVVIMPKRKSPENTDGKDGSKGTKQEPTRRSARLSAKPAPPKPEPKPRKTSAKKEPGTKVNKGAKGKKEEKQEAGKEGTAPSENGETKAEEILISRSTVNVSASRGAPPSTLSVKGQIETVRVKGTVENSACLQ</sequence>
<evidence type="ECO:0000256" key="3">
    <source>
        <dbReference type="ARBA" id="ARBA00022145"/>
    </source>
</evidence>
<comment type="subunit">
    <text evidence="7">Interacts with the ligand binding domain of the thyroid receptor (TR) (in vitro). Requires the presence of thyroid hormone for its interaction. Interacts with transcriptional regulator SEHBP. Interacts with nucleosomes.</text>
</comment>
<evidence type="ECO:0000256" key="6">
    <source>
        <dbReference type="ARBA" id="ARBA00025168"/>
    </source>
</evidence>
<dbReference type="PROSITE" id="PS00355">
    <property type="entry name" value="HMG14_17"/>
    <property type="match status" value="1"/>
</dbReference>
<dbReference type="CTD" id="9324"/>
<dbReference type="Pfam" id="PF01101">
    <property type="entry name" value="HMG14_17"/>
    <property type="match status" value="1"/>
</dbReference>
<feature type="compositionally biased region" description="Basic and acidic residues" evidence="8">
    <location>
        <begin position="138"/>
        <end position="148"/>
    </location>
</feature>
<gene>
    <name evidence="10" type="primary">HMGN3</name>
</gene>
<keyword evidence="4" id="KW-0238">DNA-binding</keyword>
<feature type="compositionally biased region" description="Basic and acidic residues" evidence="8">
    <location>
        <begin position="115"/>
        <end position="129"/>
    </location>
</feature>
<dbReference type="AlphaFoldDB" id="A0A384BLA9"/>
<dbReference type="KEGG" id="umr:103657416"/>
<dbReference type="GO" id="GO:0000785">
    <property type="term" value="C:chromatin"/>
    <property type="evidence" value="ECO:0007669"/>
    <property type="project" value="InterPro"/>
</dbReference>